<feature type="transmembrane region" description="Helical" evidence="1">
    <location>
        <begin position="109"/>
        <end position="133"/>
    </location>
</feature>
<proteinExistence type="predicted"/>
<dbReference type="Proteomes" id="UP000264541">
    <property type="component" value="Unassembled WGS sequence"/>
</dbReference>
<comment type="caution">
    <text evidence="3">The sequence shown here is derived from an EMBL/GenBank/DDBJ whole genome shotgun (WGS) entry which is preliminary data.</text>
</comment>
<keyword evidence="1" id="KW-0472">Membrane</keyword>
<sequence>MKYGVETILEALSILFTFESISFLVIGLTVGFIAGALPGFSSSNACAILLPLTIGFDLTTALIFMASIYAGAQFAGAIPAIMINTPGTMGAAATALDGYPMAQKGKAELAIGIARMASAVGGVIGAAIVLIVINPMSSFALKFGSVEMFLVALFGLTLITTIVGENVRDGLISACLGLLVAAMSADPLLGQGRFTMGFIELYDNVPFVPILIGLFGITEMYFLSKKKRLIDTDIKKIEGSSLKEVINGVVETLKYPKDIFRASILGTFIGAIPGTGTAVSNFISYGIAKKTSKNKEQFGKGAPEGIIASEACDSAVASGTLIPTLTLGIPGSSTAAIMLAAFYLHGINPGPRVMIDQAAESYAVILALGLASLLILPLGVLLATPMIQITRVKPAILVPTILLLCTIGSFALSNSMFDVFLMLVFGIMGVIMRINGYPIVPFVLAVILGPIAEANFVRAFMLSKGDFSYFFATPIALVLWAIIFVSLFAGPIKKAVSKLIKRGK</sequence>
<dbReference type="EMBL" id="QVTE01000007">
    <property type="protein sequence ID" value="RFU71207.1"/>
    <property type="molecule type" value="Genomic_DNA"/>
</dbReference>
<feature type="transmembrane region" description="Helical" evidence="1">
    <location>
        <begin position="395"/>
        <end position="413"/>
    </location>
</feature>
<organism evidence="3 4">
    <name type="scientific">Peribacillus saganii</name>
    <dbReference type="NCBI Taxonomy" id="2303992"/>
    <lineage>
        <taxon>Bacteria</taxon>
        <taxon>Bacillati</taxon>
        <taxon>Bacillota</taxon>
        <taxon>Bacilli</taxon>
        <taxon>Bacillales</taxon>
        <taxon>Bacillaceae</taxon>
        <taxon>Peribacillus</taxon>
    </lineage>
</organism>
<evidence type="ECO:0000313" key="3">
    <source>
        <dbReference type="EMBL" id="RFU71207.1"/>
    </source>
</evidence>
<feature type="transmembrane region" description="Helical" evidence="1">
    <location>
        <begin position="325"/>
        <end position="344"/>
    </location>
</feature>
<keyword evidence="1" id="KW-1133">Transmembrane helix</keyword>
<reference evidence="3 4" key="1">
    <citation type="submission" date="2018-08" db="EMBL/GenBank/DDBJ databases">
        <title>Bacillus chawlae sp. nov., Bacillus glennii sp. nov., and Bacillus saganii sp. nov. Isolated from the Vehicle Assembly Building at Kennedy Space Center where the Viking Spacecraft were Assembled.</title>
        <authorList>
            <person name="Seuylemezian A."/>
            <person name="Vaishampayan P."/>
        </authorList>
    </citation>
    <scope>NUCLEOTIDE SEQUENCE [LARGE SCALE GENOMIC DNA]</scope>
    <source>
        <strain evidence="3 4">V47-23a</strain>
    </source>
</reference>
<evidence type="ECO:0000313" key="4">
    <source>
        <dbReference type="Proteomes" id="UP000264541"/>
    </source>
</evidence>
<keyword evidence="4" id="KW-1185">Reference proteome</keyword>
<feature type="transmembrane region" description="Helical" evidence="1">
    <location>
        <begin position="205"/>
        <end position="223"/>
    </location>
</feature>
<feature type="transmembrane region" description="Helical" evidence="1">
    <location>
        <begin position="364"/>
        <end position="383"/>
    </location>
</feature>
<feature type="transmembrane region" description="Helical" evidence="1">
    <location>
        <begin position="467"/>
        <end position="492"/>
    </location>
</feature>
<dbReference type="InterPro" id="IPR002823">
    <property type="entry name" value="DUF112_TM"/>
</dbReference>
<dbReference type="PANTHER" id="PTHR35342">
    <property type="entry name" value="TRICARBOXYLIC TRANSPORT PROTEIN"/>
    <property type="match status" value="1"/>
</dbReference>
<feature type="transmembrane region" description="Helical" evidence="1">
    <location>
        <begin position="12"/>
        <end position="37"/>
    </location>
</feature>
<evidence type="ECO:0000256" key="1">
    <source>
        <dbReference type="SAM" id="Phobius"/>
    </source>
</evidence>
<dbReference type="PANTHER" id="PTHR35342:SF5">
    <property type="entry name" value="TRICARBOXYLIC TRANSPORT PROTEIN"/>
    <property type="match status" value="1"/>
</dbReference>
<feature type="transmembrane region" description="Helical" evidence="1">
    <location>
        <begin position="139"/>
        <end position="159"/>
    </location>
</feature>
<feature type="domain" description="DUF112" evidence="2">
    <location>
        <begin position="22"/>
        <end position="444"/>
    </location>
</feature>
<accession>A0A372LTI4</accession>
<feature type="transmembrane region" description="Helical" evidence="1">
    <location>
        <begin position="49"/>
        <end position="70"/>
    </location>
</feature>
<dbReference type="AlphaFoldDB" id="A0A372LTI4"/>
<evidence type="ECO:0000259" key="2">
    <source>
        <dbReference type="Pfam" id="PF01970"/>
    </source>
</evidence>
<dbReference type="Pfam" id="PF01970">
    <property type="entry name" value="TctA"/>
    <property type="match status" value="1"/>
</dbReference>
<gene>
    <name evidence="3" type="ORF">D0469_02485</name>
</gene>
<protein>
    <recommendedName>
        <fullName evidence="2">DUF112 domain-containing protein</fullName>
    </recommendedName>
</protein>
<keyword evidence="1" id="KW-0812">Transmembrane</keyword>
<name>A0A372LTI4_9BACI</name>
<feature type="transmembrane region" description="Helical" evidence="1">
    <location>
        <begin position="76"/>
        <end position="97"/>
    </location>
</feature>